<feature type="domain" description="HTH tetR-type" evidence="3">
    <location>
        <begin position="212"/>
        <end position="272"/>
    </location>
</feature>
<dbReference type="SUPFAM" id="SSF46689">
    <property type="entry name" value="Homeodomain-like"/>
    <property type="match status" value="2"/>
</dbReference>
<dbReference type="InterPro" id="IPR013570">
    <property type="entry name" value="Tscrpt_reg_YsiA_C"/>
</dbReference>
<dbReference type="AlphaFoldDB" id="K0NCB5"/>
<feature type="DNA-binding region" description="H-T-H motif" evidence="2">
    <location>
        <begin position="33"/>
        <end position="52"/>
    </location>
</feature>
<feature type="domain" description="HTH tetR-type" evidence="3">
    <location>
        <begin position="10"/>
        <end position="70"/>
    </location>
</feature>
<dbReference type="HOGENOM" id="CLU_656775_0_0_7"/>
<feature type="DNA-binding region" description="H-T-H motif" evidence="2">
    <location>
        <begin position="235"/>
        <end position="254"/>
    </location>
</feature>
<reference evidence="4 5" key="1">
    <citation type="journal article" date="2013" name="Environ. Microbiol.">
        <title>Complete genome, catabolic sub-proteomes and key-metabolites of Desulfobacula toluolica Tol2, a marine, aromatic compound-degrading, sulfate-reducing bacterium.</title>
        <authorList>
            <person name="Wohlbrand L."/>
            <person name="Jacob J.H."/>
            <person name="Kube M."/>
            <person name="Mussmann M."/>
            <person name="Jarling R."/>
            <person name="Beck A."/>
            <person name="Amann R."/>
            <person name="Wilkes H."/>
            <person name="Reinhardt R."/>
            <person name="Rabus R."/>
        </authorList>
    </citation>
    <scope>NUCLEOTIDE SEQUENCE [LARGE SCALE GENOMIC DNA]</scope>
    <source>
        <strain evidence="5">DSM 7467 / Tol2</strain>
    </source>
</reference>
<dbReference type="InterPro" id="IPR036271">
    <property type="entry name" value="Tet_transcr_reg_TetR-rel_C_sf"/>
</dbReference>
<dbReference type="PROSITE" id="PS50977">
    <property type="entry name" value="HTH_TETR_2"/>
    <property type="match status" value="2"/>
</dbReference>
<dbReference type="RefSeq" id="WP_014955648.1">
    <property type="nucleotide sequence ID" value="NC_018645.1"/>
</dbReference>
<dbReference type="KEGG" id="dto:TOL2_C01200"/>
<evidence type="ECO:0000259" key="3">
    <source>
        <dbReference type="PROSITE" id="PS50977"/>
    </source>
</evidence>
<dbReference type="PANTHER" id="PTHR30328">
    <property type="entry name" value="TRANSCRIPTIONAL REPRESSOR"/>
    <property type="match status" value="1"/>
</dbReference>
<proteinExistence type="predicted"/>
<dbReference type="PATRIC" id="fig|651182.5.peg.148"/>
<dbReference type="Proteomes" id="UP000007347">
    <property type="component" value="Chromosome"/>
</dbReference>
<name>K0NCB5_DESTT</name>
<dbReference type="InterPro" id="IPR023772">
    <property type="entry name" value="DNA-bd_HTH_TetR-type_CS"/>
</dbReference>
<dbReference type="InterPro" id="IPR050109">
    <property type="entry name" value="HTH-type_TetR-like_transc_reg"/>
</dbReference>
<dbReference type="InterPro" id="IPR009057">
    <property type="entry name" value="Homeodomain-like_sf"/>
</dbReference>
<gene>
    <name evidence="4" type="ordered locus">TOL2_C01200</name>
</gene>
<dbReference type="PROSITE" id="PS01081">
    <property type="entry name" value="HTH_TETR_1"/>
    <property type="match status" value="1"/>
</dbReference>
<dbReference type="PANTHER" id="PTHR30328:SF54">
    <property type="entry name" value="HTH-TYPE TRANSCRIPTIONAL REPRESSOR SCO4008"/>
    <property type="match status" value="1"/>
</dbReference>
<evidence type="ECO:0000256" key="2">
    <source>
        <dbReference type="PROSITE-ProRule" id="PRU00335"/>
    </source>
</evidence>
<dbReference type="PRINTS" id="PR00455">
    <property type="entry name" value="HTHTETR"/>
</dbReference>
<sequence>MKIKKKGMTASPRKQILKAVQKIISQKNLEDSSISEIAGRAGVTDSIIYHYFKNKEDLLFYALADKLTDVEKDLRFHLEGVLDPVSRLSKMIWHHLYVTDLNPDDSRTLKNLLIECRSNKNFYTHEGYNTLREYTRFMGQTIQQGVDENVFRPDINVNLILNLILGLLDEESLSCLASGEIKTTMPDFKGIMDLVFAIISSESVTSMNNDDNNKKKRILKAAVQVFAQKGYNAATMNEIANIANVSEGTIYNYFKNKEDLLFSIPKKRLRRLKKSGEEMFDIQHPIKKLRRFIRLLFTIFMEDRDFTKVFLLEIKLNKKFYNSILYRDYIDYVSILESILKEGQKQGIFRYSVDPRLFRNMFIGAFTHLAIKWTILKKEEPIDMLKEIEKVVEMLCRSVVADNSIITKLNSIYK</sequence>
<keyword evidence="5" id="KW-1185">Reference proteome</keyword>
<dbReference type="Pfam" id="PF00440">
    <property type="entry name" value="TetR_N"/>
    <property type="match status" value="2"/>
</dbReference>
<evidence type="ECO:0000256" key="1">
    <source>
        <dbReference type="ARBA" id="ARBA00023125"/>
    </source>
</evidence>
<dbReference type="Gene3D" id="1.10.357.10">
    <property type="entry name" value="Tetracycline Repressor, domain 2"/>
    <property type="match status" value="2"/>
</dbReference>
<dbReference type="Gene3D" id="1.10.10.60">
    <property type="entry name" value="Homeodomain-like"/>
    <property type="match status" value="2"/>
</dbReference>
<dbReference type="EMBL" id="FO203503">
    <property type="protein sequence ID" value="CCK78290.1"/>
    <property type="molecule type" value="Genomic_DNA"/>
</dbReference>
<evidence type="ECO:0000313" key="5">
    <source>
        <dbReference type="Proteomes" id="UP000007347"/>
    </source>
</evidence>
<dbReference type="GO" id="GO:0003677">
    <property type="term" value="F:DNA binding"/>
    <property type="evidence" value="ECO:0007669"/>
    <property type="project" value="UniProtKB-UniRule"/>
</dbReference>
<dbReference type="InterPro" id="IPR001647">
    <property type="entry name" value="HTH_TetR"/>
</dbReference>
<dbReference type="Pfam" id="PF08359">
    <property type="entry name" value="TetR_C_4"/>
    <property type="match status" value="2"/>
</dbReference>
<keyword evidence="1 2" id="KW-0238">DNA-binding</keyword>
<dbReference type="STRING" id="651182.TOL2_C01200"/>
<accession>K0NCB5</accession>
<evidence type="ECO:0000313" key="4">
    <source>
        <dbReference type="EMBL" id="CCK78290.1"/>
    </source>
</evidence>
<organism evidence="4 5">
    <name type="scientific">Desulfobacula toluolica (strain DSM 7467 / Tol2)</name>
    <dbReference type="NCBI Taxonomy" id="651182"/>
    <lineage>
        <taxon>Bacteria</taxon>
        <taxon>Pseudomonadati</taxon>
        <taxon>Thermodesulfobacteriota</taxon>
        <taxon>Desulfobacteria</taxon>
        <taxon>Desulfobacterales</taxon>
        <taxon>Desulfobacteraceae</taxon>
        <taxon>Desulfobacula</taxon>
    </lineage>
</organism>
<dbReference type="SUPFAM" id="SSF48498">
    <property type="entry name" value="Tetracyclin repressor-like, C-terminal domain"/>
    <property type="match status" value="2"/>
</dbReference>
<protein>
    <submittedName>
        <fullName evidence="4">Transcriptional regulator, TetR family</fullName>
    </submittedName>
</protein>